<name>A0A7Z7N2B7_9BURK</name>
<accession>A0A7Z7N2B7</accession>
<reference evidence="1 2" key="1">
    <citation type="submission" date="2017-09" db="EMBL/GenBank/DDBJ databases">
        <authorList>
            <person name="Varghese N."/>
            <person name="Submissions S."/>
        </authorList>
    </citation>
    <scope>NUCLEOTIDE SEQUENCE [LARGE SCALE GENOMIC DNA]</scope>
    <source>
        <strain evidence="1 2">OK806</strain>
    </source>
</reference>
<sequence length="41" mass="4875">MIVLYFSVLLAGASLVHTLMNRRERLQPARVERRSDAYRER</sequence>
<dbReference type="Proteomes" id="UP000219522">
    <property type="component" value="Unassembled WGS sequence"/>
</dbReference>
<dbReference type="AlphaFoldDB" id="A0A7Z7N2B7"/>
<dbReference type="EMBL" id="OCSU01000001">
    <property type="protein sequence ID" value="SOE65447.1"/>
    <property type="molecule type" value="Genomic_DNA"/>
</dbReference>
<evidence type="ECO:0000313" key="2">
    <source>
        <dbReference type="Proteomes" id="UP000219522"/>
    </source>
</evidence>
<comment type="caution">
    <text evidence="1">The sequence shown here is derived from an EMBL/GenBank/DDBJ whole genome shotgun (WGS) entry which is preliminary data.</text>
</comment>
<protein>
    <submittedName>
        <fullName evidence="1">Uncharacterized protein</fullName>
    </submittedName>
</protein>
<gene>
    <name evidence="1" type="ORF">SAMN05446927_2904</name>
</gene>
<organism evidence="1 2">
    <name type="scientific">Caballeronia arationis</name>
    <dbReference type="NCBI Taxonomy" id="1777142"/>
    <lineage>
        <taxon>Bacteria</taxon>
        <taxon>Pseudomonadati</taxon>
        <taxon>Pseudomonadota</taxon>
        <taxon>Betaproteobacteria</taxon>
        <taxon>Burkholderiales</taxon>
        <taxon>Burkholderiaceae</taxon>
        <taxon>Caballeronia</taxon>
    </lineage>
</organism>
<dbReference type="RefSeq" id="WP_268811735.1">
    <property type="nucleotide sequence ID" value="NZ_FCOG02000006.1"/>
</dbReference>
<proteinExistence type="predicted"/>
<keyword evidence="2" id="KW-1185">Reference proteome</keyword>
<evidence type="ECO:0000313" key="1">
    <source>
        <dbReference type="EMBL" id="SOE65447.1"/>
    </source>
</evidence>